<dbReference type="EMBL" id="CYYW01000003">
    <property type="protein sequence ID" value="CUN57172.1"/>
    <property type="molecule type" value="Genomic_DNA"/>
</dbReference>
<feature type="transmembrane region" description="Helical" evidence="1">
    <location>
        <begin position="126"/>
        <end position="146"/>
    </location>
</feature>
<keyword evidence="1" id="KW-1133">Transmembrane helix</keyword>
<dbReference type="PANTHER" id="PTHR36834">
    <property type="entry name" value="MEMBRANE PROTEIN-RELATED"/>
    <property type="match status" value="1"/>
</dbReference>
<reference evidence="3 4" key="1">
    <citation type="submission" date="2015-09" db="EMBL/GenBank/DDBJ databases">
        <authorList>
            <consortium name="Pathogen Informatics"/>
        </authorList>
    </citation>
    <scope>NUCLEOTIDE SEQUENCE [LARGE SCALE GENOMIC DNA]</scope>
    <source>
        <strain evidence="3 4">2789STDY5608860</strain>
    </source>
</reference>
<dbReference type="Proteomes" id="UP000095384">
    <property type="component" value="Unassembled WGS sequence"/>
</dbReference>
<feature type="domain" description="VanZ-like" evidence="2">
    <location>
        <begin position="98"/>
        <end position="172"/>
    </location>
</feature>
<sequence length="182" mass="20862">MEKIEHYINIIKMHNRPWSDFEKSVFMIILCLTVVFCIYGIIKKKLKLYQAIAIICYVVCICFLYATTLFTRAPFGSHEFRCRLGLDLRLFLAGVQSEWDQVILNIILFMPFGLLWPVIRRNKCSICEVIFIGLVLSLSVEIAQYITMRGVMDVEDVITNVMGAFLGGVIAKTSTQIYSKSV</sequence>
<proteinExistence type="predicted"/>
<protein>
    <submittedName>
        <fullName evidence="3">Predicted integral membrane protein</fullName>
    </submittedName>
</protein>
<feature type="transmembrane region" description="Helical" evidence="1">
    <location>
        <begin position="49"/>
        <end position="70"/>
    </location>
</feature>
<dbReference type="RefSeq" id="WP_012743531.1">
    <property type="nucleotide sequence ID" value="NZ_CYYW01000003.1"/>
</dbReference>
<feature type="transmembrane region" description="Helical" evidence="1">
    <location>
        <begin position="24"/>
        <end position="42"/>
    </location>
</feature>
<evidence type="ECO:0000256" key="1">
    <source>
        <dbReference type="SAM" id="Phobius"/>
    </source>
</evidence>
<dbReference type="AlphaFoldDB" id="A0A173XYQ3"/>
<evidence type="ECO:0000259" key="2">
    <source>
        <dbReference type="Pfam" id="PF04892"/>
    </source>
</evidence>
<gene>
    <name evidence="3" type="ORF">ERS852417_00569</name>
</gene>
<feature type="transmembrane region" description="Helical" evidence="1">
    <location>
        <begin position="102"/>
        <end position="119"/>
    </location>
</feature>
<dbReference type="PANTHER" id="PTHR36834:SF1">
    <property type="entry name" value="INTEGRAL MEMBRANE PROTEIN"/>
    <property type="match status" value="1"/>
</dbReference>
<dbReference type="OMA" id="CEVIFIG"/>
<dbReference type="InterPro" id="IPR053150">
    <property type="entry name" value="Teicoplanin_resist-assoc"/>
</dbReference>
<accession>A0A173XYQ3</accession>
<dbReference type="Pfam" id="PF04892">
    <property type="entry name" value="VanZ"/>
    <property type="match status" value="1"/>
</dbReference>
<keyword evidence="1" id="KW-0812">Transmembrane</keyword>
<dbReference type="InterPro" id="IPR006976">
    <property type="entry name" value="VanZ-like"/>
</dbReference>
<keyword evidence="1" id="KW-0472">Membrane</keyword>
<evidence type="ECO:0000313" key="3">
    <source>
        <dbReference type="EMBL" id="CUN57172.1"/>
    </source>
</evidence>
<evidence type="ECO:0000313" key="4">
    <source>
        <dbReference type="Proteomes" id="UP000095384"/>
    </source>
</evidence>
<name>A0A173XYQ3_9FIRM</name>
<organism evidence="3 4">
    <name type="scientific">Agathobacter rectalis</name>
    <dbReference type="NCBI Taxonomy" id="39491"/>
    <lineage>
        <taxon>Bacteria</taxon>
        <taxon>Bacillati</taxon>
        <taxon>Bacillota</taxon>
        <taxon>Clostridia</taxon>
        <taxon>Lachnospirales</taxon>
        <taxon>Lachnospiraceae</taxon>
        <taxon>Agathobacter</taxon>
    </lineage>
</organism>